<feature type="transmembrane region" description="Helical" evidence="7">
    <location>
        <begin position="188"/>
        <end position="206"/>
    </location>
</feature>
<accession>A0A7W8M3K2</accession>
<proteinExistence type="inferred from homology"/>
<dbReference type="GO" id="GO:0016020">
    <property type="term" value="C:membrane"/>
    <property type="evidence" value="ECO:0007669"/>
    <property type="project" value="UniProtKB-SubCell"/>
</dbReference>
<dbReference type="GO" id="GO:0004252">
    <property type="term" value="F:serine-type endopeptidase activity"/>
    <property type="evidence" value="ECO:0007669"/>
    <property type="project" value="InterPro"/>
</dbReference>
<feature type="domain" description="Peptidase S54 rhomboid" evidence="8">
    <location>
        <begin position="65"/>
        <end position="204"/>
    </location>
</feature>
<dbReference type="AlphaFoldDB" id="A0A7W8M3K2"/>
<evidence type="ECO:0000256" key="6">
    <source>
        <dbReference type="ARBA" id="ARBA00023136"/>
    </source>
</evidence>
<evidence type="ECO:0000256" key="3">
    <source>
        <dbReference type="ARBA" id="ARBA00022692"/>
    </source>
</evidence>
<name>A0A7W8M3K2_9FIRM</name>
<keyword evidence="4 9" id="KW-0378">Hydrolase</keyword>
<comment type="similarity">
    <text evidence="2">Belongs to the peptidase S54 family.</text>
</comment>
<feature type="transmembrane region" description="Helical" evidence="7">
    <location>
        <begin position="21"/>
        <end position="42"/>
    </location>
</feature>
<feature type="transmembrane region" description="Helical" evidence="7">
    <location>
        <begin position="106"/>
        <end position="127"/>
    </location>
</feature>
<reference evidence="9 10" key="1">
    <citation type="submission" date="2020-08" db="EMBL/GenBank/DDBJ databases">
        <title>Genomic Encyclopedia of Type Strains, Phase IV (KMG-IV): sequencing the most valuable type-strain genomes for metagenomic binning, comparative biology and taxonomic classification.</title>
        <authorList>
            <person name="Goeker M."/>
        </authorList>
    </citation>
    <scope>NUCLEOTIDE SEQUENCE [LARGE SCALE GENOMIC DNA]</scope>
    <source>
        <strain evidence="9 10">DSM 106146</strain>
    </source>
</reference>
<evidence type="ECO:0000313" key="10">
    <source>
        <dbReference type="Proteomes" id="UP000543642"/>
    </source>
</evidence>
<dbReference type="Pfam" id="PF01694">
    <property type="entry name" value="Rhomboid"/>
    <property type="match status" value="1"/>
</dbReference>
<dbReference type="PANTHER" id="PTHR43731">
    <property type="entry name" value="RHOMBOID PROTEASE"/>
    <property type="match status" value="1"/>
</dbReference>
<dbReference type="InterPro" id="IPR035952">
    <property type="entry name" value="Rhomboid-like_sf"/>
</dbReference>
<keyword evidence="3 7" id="KW-0812">Transmembrane</keyword>
<evidence type="ECO:0000256" key="7">
    <source>
        <dbReference type="SAM" id="Phobius"/>
    </source>
</evidence>
<dbReference type="EC" id="3.4.21.105" evidence="9"/>
<evidence type="ECO:0000256" key="5">
    <source>
        <dbReference type="ARBA" id="ARBA00022989"/>
    </source>
</evidence>
<keyword evidence="10" id="KW-1185">Reference proteome</keyword>
<dbReference type="InterPro" id="IPR022764">
    <property type="entry name" value="Peptidase_S54_rhomboid_dom"/>
</dbReference>
<evidence type="ECO:0000256" key="2">
    <source>
        <dbReference type="ARBA" id="ARBA00009045"/>
    </source>
</evidence>
<dbReference type="PANTHER" id="PTHR43731:SF14">
    <property type="entry name" value="PRESENILIN-ASSOCIATED RHOMBOID-LIKE PROTEIN, MITOCHONDRIAL"/>
    <property type="match status" value="1"/>
</dbReference>
<keyword evidence="6 7" id="KW-0472">Membrane</keyword>
<organism evidence="9 10">
    <name type="scientific">Catenibacillus scindens</name>
    <dbReference type="NCBI Taxonomy" id="673271"/>
    <lineage>
        <taxon>Bacteria</taxon>
        <taxon>Bacillati</taxon>
        <taxon>Bacillota</taxon>
        <taxon>Clostridia</taxon>
        <taxon>Lachnospirales</taxon>
        <taxon>Lachnospiraceae</taxon>
        <taxon>Catenibacillus</taxon>
    </lineage>
</organism>
<gene>
    <name evidence="9" type="ORF">HNP82_000234</name>
</gene>
<dbReference type="EMBL" id="JACHFW010000001">
    <property type="protein sequence ID" value="MBB5263140.1"/>
    <property type="molecule type" value="Genomic_DNA"/>
</dbReference>
<evidence type="ECO:0000256" key="4">
    <source>
        <dbReference type="ARBA" id="ARBA00022801"/>
    </source>
</evidence>
<comment type="caution">
    <text evidence="9">The sequence shown here is derived from an EMBL/GenBank/DDBJ whole genome shotgun (WGS) entry which is preliminary data.</text>
</comment>
<evidence type="ECO:0000256" key="1">
    <source>
        <dbReference type="ARBA" id="ARBA00004141"/>
    </source>
</evidence>
<feature type="transmembrane region" description="Helical" evidence="7">
    <location>
        <begin position="158"/>
        <end position="176"/>
    </location>
</feature>
<evidence type="ECO:0000259" key="8">
    <source>
        <dbReference type="Pfam" id="PF01694"/>
    </source>
</evidence>
<feature type="transmembrane region" description="Helical" evidence="7">
    <location>
        <begin position="133"/>
        <end position="153"/>
    </location>
</feature>
<dbReference type="GO" id="GO:0006508">
    <property type="term" value="P:proteolysis"/>
    <property type="evidence" value="ECO:0007669"/>
    <property type="project" value="UniProtKB-KW"/>
</dbReference>
<dbReference type="Gene3D" id="1.20.1540.10">
    <property type="entry name" value="Rhomboid-like"/>
    <property type="match status" value="1"/>
</dbReference>
<keyword evidence="5 7" id="KW-1133">Transmembrane helix</keyword>
<evidence type="ECO:0000313" key="9">
    <source>
        <dbReference type="EMBL" id="MBB5263140.1"/>
    </source>
</evidence>
<comment type="subcellular location">
    <subcellularLocation>
        <location evidence="1">Membrane</location>
        <topology evidence="1">Multi-pass membrane protein</topology>
    </subcellularLocation>
</comment>
<feature type="transmembrane region" description="Helical" evidence="7">
    <location>
        <begin position="74"/>
        <end position="94"/>
    </location>
</feature>
<protein>
    <submittedName>
        <fullName evidence="9">Rhomboid protease GluP</fullName>
        <ecNumber evidence="9">3.4.21.105</ecNumber>
    </submittedName>
</protein>
<keyword evidence="9" id="KW-0645">Protease</keyword>
<sequence>MNVYRYGGPGRYGYNPVKRMSPVNTAIIAVNVIVFIIIELIGSTTDTGLMIRWGASYWPLIRYGHEYWRLLTSAFLHFGLEHLFSNMIILAFIGDNLERALGKVQYLIFYLLCAVGSGAVSYGVNMLTGDNVVSAGASGAIFGVAGGILFLIIKNRGVLEDLTFFQIGMFILFTLYQGMRSRGVDNVAHFSGLVIGFCLAALFWNAKNIRGQRRW</sequence>
<dbReference type="Proteomes" id="UP000543642">
    <property type="component" value="Unassembled WGS sequence"/>
</dbReference>
<dbReference type="SUPFAM" id="SSF144091">
    <property type="entry name" value="Rhomboid-like"/>
    <property type="match status" value="1"/>
</dbReference>
<dbReference type="RefSeq" id="WP_183770535.1">
    <property type="nucleotide sequence ID" value="NZ_CAWVEG010000080.1"/>
</dbReference>
<dbReference type="InterPro" id="IPR050925">
    <property type="entry name" value="Rhomboid_protease_S54"/>
</dbReference>